<protein>
    <submittedName>
        <fullName evidence="1">Uncharacterized protein</fullName>
    </submittedName>
</protein>
<sequence length="62" mass="6924">MHIGIMRMRQHYSIKRRPYAYAGVIAIQRPAFPCHFGLGRNRLLEAVLSTQAAGSRGQGELA</sequence>
<gene>
    <name evidence="1" type="ORF">E6C60_0735</name>
</gene>
<organism evidence="1 2">
    <name type="scientific">Paenibacillus algicola</name>
    <dbReference type="NCBI Taxonomy" id="2565926"/>
    <lineage>
        <taxon>Bacteria</taxon>
        <taxon>Bacillati</taxon>
        <taxon>Bacillota</taxon>
        <taxon>Bacilli</taxon>
        <taxon>Bacillales</taxon>
        <taxon>Paenibacillaceae</taxon>
        <taxon>Paenibacillus</taxon>
    </lineage>
</organism>
<accession>A0A4P8XG97</accession>
<evidence type="ECO:0000313" key="1">
    <source>
        <dbReference type="EMBL" id="QCT01456.1"/>
    </source>
</evidence>
<name>A0A4P8XG97_9BACL</name>
<reference evidence="1 2" key="1">
    <citation type="submission" date="2019-05" db="EMBL/GenBank/DDBJ databases">
        <authorList>
            <person name="Chen C."/>
        </authorList>
    </citation>
    <scope>NUCLEOTIDE SEQUENCE [LARGE SCALE GENOMIC DNA]</scope>
    <source>
        <strain evidence="1 2">HB172198</strain>
    </source>
</reference>
<evidence type="ECO:0000313" key="2">
    <source>
        <dbReference type="Proteomes" id="UP000300879"/>
    </source>
</evidence>
<dbReference type="KEGG" id="palo:E6C60_0735"/>
<proteinExistence type="predicted"/>
<dbReference type="AlphaFoldDB" id="A0A4P8XG97"/>
<keyword evidence="2" id="KW-1185">Reference proteome</keyword>
<dbReference type="EMBL" id="CP040396">
    <property type="protein sequence ID" value="QCT01456.1"/>
    <property type="molecule type" value="Genomic_DNA"/>
</dbReference>
<dbReference type="Proteomes" id="UP000300879">
    <property type="component" value="Chromosome"/>
</dbReference>